<evidence type="ECO:0000313" key="5">
    <source>
        <dbReference type="EMBL" id="KYK55681.1"/>
    </source>
</evidence>
<dbReference type="GO" id="GO:0006355">
    <property type="term" value="P:regulation of DNA-templated transcription"/>
    <property type="evidence" value="ECO:0007669"/>
    <property type="project" value="TreeGrafter"/>
</dbReference>
<evidence type="ECO:0000256" key="2">
    <source>
        <dbReference type="SAM" id="Coils"/>
    </source>
</evidence>
<feature type="compositionally biased region" description="Basic and acidic residues" evidence="3">
    <location>
        <begin position="376"/>
        <end position="395"/>
    </location>
</feature>
<feature type="region of interest" description="Disordered" evidence="3">
    <location>
        <begin position="221"/>
        <end position="240"/>
    </location>
</feature>
<dbReference type="EMBL" id="LAYC01000003">
    <property type="protein sequence ID" value="KYK55681.1"/>
    <property type="molecule type" value="Genomic_DNA"/>
</dbReference>
<dbReference type="Pfam" id="PF12998">
    <property type="entry name" value="ING"/>
    <property type="match status" value="1"/>
</dbReference>
<dbReference type="PANTHER" id="PTHR10333">
    <property type="entry name" value="INHIBITOR OF GROWTH PROTEIN"/>
    <property type="match status" value="1"/>
</dbReference>
<dbReference type="GeneID" id="63720288"/>
<keyword evidence="1" id="KW-0156">Chromatin regulator</keyword>
<sequence>MEIAPGRSNEASGGSILLAPLQQYGVPSVKWLFAIAGPERQWHRPSFTSSRIPDILLDLAHAASAKANRPRRRRKPECGDESKLDQVVTVASNGLVASARMKSAKPLPADAPAHRRSQPVRQTRTNPARSAANASRPGGGRDGQASDQAIDIFPAITHFSDTITALPKELVRHFTLLKEVDAKLFAPEEQLFKLVAEAAATPLPYPPANVEAEAASAAARTSASTAVQKHSSASSAHQASTDEATATASFVFDHANVPRRQLFRQTALKIQEMLVSLEEKNHVLSTANEALQRQLARVEDVWPHLENEFSAEAKWGSTTHWAYPENRNSKASHAERARRDGAAAISAAAQALADEAAARSDARKQAVQAKRNQKNQHLDSDADDLAGRNKGEGKKTQKARRTAEGNVGLGISGGASTNGNPPPKRRKVERTTNGGEPMERVMSNVLANSAPKVKTSSPRGTPAPDGPRKRKALPSGSGQSKKKYDDGPSIPPPPFPPPPLSPSPLSPSPPFLSSSAGDVRLA</sequence>
<dbReference type="SMART" id="SM01408">
    <property type="entry name" value="ING"/>
    <property type="match status" value="1"/>
</dbReference>
<dbReference type="AlphaFoldDB" id="A0A151GF50"/>
<dbReference type="RefSeq" id="XP_040655033.1">
    <property type="nucleotide sequence ID" value="XM_040804929.1"/>
</dbReference>
<dbReference type="InterPro" id="IPR024610">
    <property type="entry name" value="ING_N_histone-binding"/>
</dbReference>
<dbReference type="InParanoid" id="A0A151GF50"/>
<accession>A0A151GF50</accession>
<keyword evidence="2" id="KW-0175">Coiled coil</keyword>
<feature type="compositionally biased region" description="Low complexity" evidence="3">
    <location>
        <begin position="221"/>
        <end position="239"/>
    </location>
</feature>
<gene>
    <name evidence="5" type="ORF">DCS_07645</name>
</gene>
<feature type="region of interest" description="Disordered" evidence="3">
    <location>
        <begin position="64"/>
        <end position="84"/>
    </location>
</feature>
<feature type="coiled-coil region" evidence="2">
    <location>
        <begin position="274"/>
        <end position="308"/>
    </location>
</feature>
<name>A0A151GF50_DRECN</name>
<feature type="compositionally biased region" description="Polar residues" evidence="3">
    <location>
        <begin position="119"/>
        <end position="128"/>
    </location>
</feature>
<protein>
    <recommendedName>
        <fullName evidence="4">Inhibitor of growth protein N-terminal histone-binding domain-containing protein</fullName>
    </recommendedName>
</protein>
<feature type="region of interest" description="Disordered" evidence="3">
    <location>
        <begin position="101"/>
        <end position="146"/>
    </location>
</feature>
<proteinExistence type="predicted"/>
<dbReference type="STRING" id="98403.A0A151GF50"/>
<comment type="caution">
    <text evidence="5">The sequence shown here is derived from an EMBL/GenBank/DDBJ whole genome shotgun (WGS) entry which is preliminary data.</text>
</comment>
<evidence type="ECO:0000313" key="6">
    <source>
        <dbReference type="Proteomes" id="UP000076580"/>
    </source>
</evidence>
<reference evidence="5 6" key="1">
    <citation type="journal article" date="2016" name="Sci. Rep.">
        <title>Insights into Adaptations to a Near-Obligate Nematode Endoparasitic Lifestyle from the Finished Genome of Drechmeria coniospora.</title>
        <authorList>
            <person name="Zhang L."/>
            <person name="Zhou Z."/>
            <person name="Guo Q."/>
            <person name="Fokkens L."/>
            <person name="Miskei M."/>
            <person name="Pocsi I."/>
            <person name="Zhang W."/>
            <person name="Chen M."/>
            <person name="Wang L."/>
            <person name="Sun Y."/>
            <person name="Donzelli B.G."/>
            <person name="Gibson D.M."/>
            <person name="Nelson D.R."/>
            <person name="Luo J.G."/>
            <person name="Rep M."/>
            <person name="Liu H."/>
            <person name="Yang S."/>
            <person name="Wang J."/>
            <person name="Krasnoff S.B."/>
            <person name="Xu Y."/>
            <person name="Molnar I."/>
            <person name="Lin M."/>
        </authorList>
    </citation>
    <scope>NUCLEOTIDE SEQUENCE [LARGE SCALE GENOMIC DNA]</scope>
    <source>
        <strain evidence="5 6">ARSEF 6962</strain>
    </source>
</reference>
<feature type="domain" description="Inhibitor of growth protein N-terminal histone-binding" evidence="4">
    <location>
        <begin position="155"/>
        <end position="305"/>
    </location>
</feature>
<evidence type="ECO:0000256" key="1">
    <source>
        <dbReference type="ARBA" id="ARBA00022853"/>
    </source>
</evidence>
<dbReference type="GO" id="GO:0006325">
    <property type="term" value="P:chromatin organization"/>
    <property type="evidence" value="ECO:0007669"/>
    <property type="project" value="UniProtKB-KW"/>
</dbReference>
<feature type="compositionally biased region" description="Pro residues" evidence="3">
    <location>
        <begin position="489"/>
        <end position="510"/>
    </location>
</feature>
<dbReference type="GO" id="GO:0070210">
    <property type="term" value="C:Rpd3L-Expanded complex"/>
    <property type="evidence" value="ECO:0007669"/>
    <property type="project" value="TreeGrafter"/>
</dbReference>
<dbReference type="GO" id="GO:0033698">
    <property type="term" value="C:Rpd3L complex"/>
    <property type="evidence" value="ECO:0007669"/>
    <property type="project" value="TreeGrafter"/>
</dbReference>
<keyword evidence="6" id="KW-1185">Reference proteome</keyword>
<evidence type="ECO:0000259" key="4">
    <source>
        <dbReference type="SMART" id="SM01408"/>
    </source>
</evidence>
<organism evidence="5 6">
    <name type="scientific">Drechmeria coniospora</name>
    <name type="common">Nematophagous fungus</name>
    <name type="synonym">Meria coniospora</name>
    <dbReference type="NCBI Taxonomy" id="98403"/>
    <lineage>
        <taxon>Eukaryota</taxon>
        <taxon>Fungi</taxon>
        <taxon>Dikarya</taxon>
        <taxon>Ascomycota</taxon>
        <taxon>Pezizomycotina</taxon>
        <taxon>Sordariomycetes</taxon>
        <taxon>Hypocreomycetidae</taxon>
        <taxon>Hypocreales</taxon>
        <taxon>Ophiocordycipitaceae</taxon>
        <taxon>Drechmeria</taxon>
    </lineage>
</organism>
<dbReference type="PANTHER" id="PTHR10333:SF42">
    <property type="entry name" value="INHIBITOR OF GROWTH PROTEIN 5"/>
    <property type="match status" value="1"/>
</dbReference>
<feature type="region of interest" description="Disordered" evidence="3">
    <location>
        <begin position="356"/>
        <end position="522"/>
    </location>
</feature>
<dbReference type="InterPro" id="IPR028651">
    <property type="entry name" value="ING_fam"/>
</dbReference>
<dbReference type="Proteomes" id="UP000076580">
    <property type="component" value="Chromosome 03"/>
</dbReference>
<evidence type="ECO:0000256" key="3">
    <source>
        <dbReference type="SAM" id="MobiDB-lite"/>
    </source>
</evidence>